<dbReference type="Proteomes" id="UP000727456">
    <property type="component" value="Unassembled WGS sequence"/>
</dbReference>
<dbReference type="Gene3D" id="2.40.128.110">
    <property type="entry name" value="Lipid/polyisoprenoid-binding, YceI-like"/>
    <property type="match status" value="1"/>
</dbReference>
<dbReference type="EMBL" id="JAAOZC010000003">
    <property type="protein sequence ID" value="NIJ08008.1"/>
    <property type="molecule type" value="Genomic_DNA"/>
</dbReference>
<comment type="caution">
    <text evidence="2">The sequence shown here is derived from an EMBL/GenBank/DDBJ whole genome shotgun (WGS) entry which is preliminary data.</text>
</comment>
<proteinExistence type="predicted"/>
<dbReference type="PANTHER" id="PTHR34406:SF1">
    <property type="entry name" value="PROTEIN YCEI"/>
    <property type="match status" value="1"/>
</dbReference>
<keyword evidence="3" id="KW-1185">Reference proteome</keyword>
<protein>
    <submittedName>
        <fullName evidence="2">Polyisoprenoid-binding protein YceI</fullName>
    </submittedName>
</protein>
<dbReference type="SUPFAM" id="SSF101874">
    <property type="entry name" value="YceI-like"/>
    <property type="match status" value="1"/>
</dbReference>
<evidence type="ECO:0000313" key="2">
    <source>
        <dbReference type="EMBL" id="NIJ08008.1"/>
    </source>
</evidence>
<dbReference type="InterPro" id="IPR036761">
    <property type="entry name" value="TTHA0802/YceI-like_sf"/>
</dbReference>
<sequence length="179" mass="18539">MPGAPDVSRVPAGTYKVDPNHTQVIWTVDHLGFSSLSGLFGATGGSLTIDPAKPNAAKVDVTFDTSVITVTSVGFAKHLATPEMFDTAKFPTATFTSTSVVVNGTSAKIMGNLTIKGITKPIVIDAKFVGAGSNPMSKKLNFGFHGSATIKRSEFGLGFAVPAVSDEVKLGIHVAFTAP</sequence>
<dbReference type="Pfam" id="PF04264">
    <property type="entry name" value="YceI"/>
    <property type="match status" value="1"/>
</dbReference>
<dbReference type="SMART" id="SM00867">
    <property type="entry name" value="YceI"/>
    <property type="match status" value="1"/>
</dbReference>
<dbReference type="RefSeq" id="WP_425057207.1">
    <property type="nucleotide sequence ID" value="NZ_JAAOZC010000003.1"/>
</dbReference>
<evidence type="ECO:0000313" key="3">
    <source>
        <dbReference type="Proteomes" id="UP000727456"/>
    </source>
</evidence>
<organism evidence="2 3">
    <name type="scientific">Sphingomonas vulcanisoli</name>
    <dbReference type="NCBI Taxonomy" id="1658060"/>
    <lineage>
        <taxon>Bacteria</taxon>
        <taxon>Pseudomonadati</taxon>
        <taxon>Pseudomonadota</taxon>
        <taxon>Alphaproteobacteria</taxon>
        <taxon>Sphingomonadales</taxon>
        <taxon>Sphingomonadaceae</taxon>
        <taxon>Sphingomonas</taxon>
    </lineage>
</organism>
<dbReference type="InterPro" id="IPR007372">
    <property type="entry name" value="Lipid/polyisoprenoid-bd_YceI"/>
</dbReference>
<evidence type="ECO:0000259" key="1">
    <source>
        <dbReference type="SMART" id="SM00867"/>
    </source>
</evidence>
<name>A0ABX0TR54_9SPHN</name>
<gene>
    <name evidence="2" type="ORF">FHS31_001618</name>
</gene>
<feature type="domain" description="Lipid/polyisoprenoid-binding YceI-like" evidence="1">
    <location>
        <begin position="14"/>
        <end position="177"/>
    </location>
</feature>
<accession>A0ABX0TR54</accession>
<dbReference type="PANTHER" id="PTHR34406">
    <property type="entry name" value="PROTEIN YCEI"/>
    <property type="match status" value="1"/>
</dbReference>
<reference evidence="2 3" key="1">
    <citation type="submission" date="2020-03" db="EMBL/GenBank/DDBJ databases">
        <title>Genomic Encyclopedia of Type Strains, Phase III (KMG-III): the genomes of soil and plant-associated and newly described type strains.</title>
        <authorList>
            <person name="Whitman W."/>
        </authorList>
    </citation>
    <scope>NUCLEOTIDE SEQUENCE [LARGE SCALE GENOMIC DNA]</scope>
    <source>
        <strain evidence="2 3">CECT 8804</strain>
    </source>
</reference>